<name>A0A6J8DU20_MYTCO</name>
<dbReference type="PANTHER" id="PTHR15427">
    <property type="entry name" value="EMILIN ELASTIN MICROFIBRIL INTERFACE-LOCATED PROTEIN ELASTIN MICROFIBRIL INTERFACER"/>
    <property type="match status" value="1"/>
</dbReference>
<dbReference type="PROSITE" id="PS50871">
    <property type="entry name" value="C1Q"/>
    <property type="match status" value="1"/>
</dbReference>
<dbReference type="OrthoDB" id="6058226at2759"/>
<dbReference type="InterPro" id="IPR050392">
    <property type="entry name" value="Collagen/C1q_domain"/>
</dbReference>
<reference evidence="4 5" key="1">
    <citation type="submission" date="2020-06" db="EMBL/GenBank/DDBJ databases">
        <authorList>
            <person name="Li R."/>
            <person name="Bekaert M."/>
        </authorList>
    </citation>
    <scope>NUCLEOTIDE SEQUENCE [LARGE SCALE GENOMIC DNA]</scope>
    <source>
        <strain evidence="5">wild</strain>
    </source>
</reference>
<protein>
    <submittedName>
        <fullName evidence="4">COL8A</fullName>
    </submittedName>
</protein>
<proteinExistence type="predicted"/>
<evidence type="ECO:0000256" key="1">
    <source>
        <dbReference type="ARBA" id="ARBA00004613"/>
    </source>
</evidence>
<dbReference type="SUPFAM" id="SSF49842">
    <property type="entry name" value="TNF-like"/>
    <property type="match status" value="1"/>
</dbReference>
<dbReference type="PANTHER" id="PTHR15427:SF33">
    <property type="entry name" value="COLLAGEN IV NC1 DOMAIN-CONTAINING PROTEIN"/>
    <property type="match status" value="1"/>
</dbReference>
<dbReference type="GO" id="GO:0005581">
    <property type="term" value="C:collagen trimer"/>
    <property type="evidence" value="ECO:0007669"/>
    <property type="project" value="UniProtKB-KW"/>
</dbReference>
<dbReference type="Pfam" id="PF00386">
    <property type="entry name" value="C1q"/>
    <property type="match status" value="1"/>
</dbReference>
<evidence type="ECO:0000256" key="2">
    <source>
        <dbReference type="ARBA" id="ARBA00022525"/>
    </source>
</evidence>
<keyword evidence="5" id="KW-1185">Reference proteome</keyword>
<dbReference type="Gene3D" id="2.60.120.40">
    <property type="match status" value="1"/>
</dbReference>
<dbReference type="AlphaFoldDB" id="A0A6J8DU20"/>
<comment type="subcellular location">
    <subcellularLocation>
        <location evidence="1">Secreted</location>
    </subcellularLocation>
</comment>
<dbReference type="SMART" id="SM00110">
    <property type="entry name" value="C1Q"/>
    <property type="match status" value="1"/>
</dbReference>
<evidence type="ECO:0000313" key="4">
    <source>
        <dbReference type="EMBL" id="CAC5412138.1"/>
    </source>
</evidence>
<accession>A0A6J8DU20</accession>
<keyword evidence="2" id="KW-0964">Secreted</keyword>
<gene>
    <name evidence="4" type="ORF">MCOR_45156</name>
</gene>
<organism evidence="4 5">
    <name type="scientific">Mytilus coruscus</name>
    <name type="common">Sea mussel</name>
    <dbReference type="NCBI Taxonomy" id="42192"/>
    <lineage>
        <taxon>Eukaryota</taxon>
        <taxon>Metazoa</taxon>
        <taxon>Spiralia</taxon>
        <taxon>Lophotrochozoa</taxon>
        <taxon>Mollusca</taxon>
        <taxon>Bivalvia</taxon>
        <taxon>Autobranchia</taxon>
        <taxon>Pteriomorphia</taxon>
        <taxon>Mytilida</taxon>
        <taxon>Mytiloidea</taxon>
        <taxon>Mytilidae</taxon>
        <taxon>Mytilinae</taxon>
        <taxon>Mytilus</taxon>
    </lineage>
</organism>
<evidence type="ECO:0000259" key="3">
    <source>
        <dbReference type="PROSITE" id="PS50871"/>
    </source>
</evidence>
<dbReference type="Proteomes" id="UP000507470">
    <property type="component" value="Unassembled WGS sequence"/>
</dbReference>
<dbReference type="InterPro" id="IPR008983">
    <property type="entry name" value="Tumour_necrosis_fac-like_dom"/>
</dbReference>
<feature type="domain" description="C1q" evidence="3">
    <location>
        <begin position="79"/>
        <end position="213"/>
    </location>
</feature>
<evidence type="ECO:0000313" key="5">
    <source>
        <dbReference type="Proteomes" id="UP000507470"/>
    </source>
</evidence>
<dbReference type="InterPro" id="IPR001073">
    <property type="entry name" value="C1q_dom"/>
</dbReference>
<dbReference type="PRINTS" id="PR00007">
    <property type="entry name" value="COMPLEMNTC1Q"/>
</dbReference>
<dbReference type="EMBL" id="CACVKT020007989">
    <property type="protein sequence ID" value="CAC5412138.1"/>
    <property type="molecule type" value="Genomic_DNA"/>
</dbReference>
<sequence>MLLQSTGETQVADILATTLLLSDERSSCSKCSYCRTGEIQVADTITTSVLLSDDRTQSNKQLLGGYDVTVNVRGDPSKETPEVIAFHAYISKDVYPRAGDRLVFDVTKANQGSGYNSNTGVFTCPKTGMYVFVWVIRMHSAEHSTELMINNSVYGSTFLRAKKGDDGSVSGTVIAHVSKGDTVYVRNHSTAAGDGKIHTNIHGKPTFSGWLLQ</sequence>